<dbReference type="AlphaFoldDB" id="A0A919JXB9"/>
<reference evidence="1" key="1">
    <citation type="submission" date="2021-01" db="EMBL/GenBank/DDBJ databases">
        <title>Whole genome shotgun sequence of Actinoplanes rishiriensis NBRC 108556.</title>
        <authorList>
            <person name="Komaki H."/>
            <person name="Tamura T."/>
        </authorList>
    </citation>
    <scope>NUCLEOTIDE SEQUENCE</scope>
    <source>
        <strain evidence="1">NBRC 108556</strain>
    </source>
</reference>
<comment type="caution">
    <text evidence="1">The sequence shown here is derived from an EMBL/GenBank/DDBJ whole genome shotgun (WGS) entry which is preliminary data.</text>
</comment>
<dbReference type="Proteomes" id="UP000636960">
    <property type="component" value="Unassembled WGS sequence"/>
</dbReference>
<proteinExistence type="predicted"/>
<accession>A0A919JXB9</accession>
<keyword evidence="2" id="KW-1185">Reference proteome</keyword>
<dbReference type="EMBL" id="BOMV01000022">
    <property type="protein sequence ID" value="GIE94984.1"/>
    <property type="molecule type" value="Genomic_DNA"/>
</dbReference>
<evidence type="ECO:0000313" key="1">
    <source>
        <dbReference type="EMBL" id="GIE94984.1"/>
    </source>
</evidence>
<dbReference type="RefSeq" id="WP_203781293.1">
    <property type="nucleotide sequence ID" value="NZ_BOMV01000022.1"/>
</dbReference>
<dbReference type="NCBIfam" id="NF040566">
    <property type="entry name" value="SCO2522_fam"/>
    <property type="match status" value="1"/>
</dbReference>
<evidence type="ECO:0000313" key="2">
    <source>
        <dbReference type="Proteomes" id="UP000636960"/>
    </source>
</evidence>
<sequence length="318" mass="34703">MTTADDLASELGAPAAAVRSVALSHLSLELGHLYMDDFLAGESRLRHQFDRVRPWAETAVRQARESLPRGRPRISTCFLIDDYFTRFSTPRDVVTSLVAAAGAAGLTIDYVARESGCARAGNVDVARLVQDHLVDEPAEGSNGRPAATVSGWLTNGQRSPAASASAMAAPWQWRPPRQSAVQNHSIFVDIELWSGPDDDRLWSCPFLAAVWQLQRLGLLRHLGEPVTEPVSLPPAALPAEWELMPPIVRLNPDAAPFHAYRTFTAMDARFLPIELAVRTILGNVTIDPGAAAQVRDRARGEGLTLPEETLDRIGYAFL</sequence>
<organism evidence="1 2">
    <name type="scientific">Paractinoplanes rishiriensis</name>
    <dbReference type="NCBI Taxonomy" id="1050105"/>
    <lineage>
        <taxon>Bacteria</taxon>
        <taxon>Bacillati</taxon>
        <taxon>Actinomycetota</taxon>
        <taxon>Actinomycetes</taxon>
        <taxon>Micromonosporales</taxon>
        <taxon>Micromonosporaceae</taxon>
        <taxon>Paractinoplanes</taxon>
    </lineage>
</organism>
<dbReference type="InterPro" id="IPR049747">
    <property type="entry name" value="SCO2522-like"/>
</dbReference>
<name>A0A919JXB9_9ACTN</name>
<gene>
    <name evidence="1" type="ORF">Ari01nite_24490</name>
</gene>
<protein>
    <submittedName>
        <fullName evidence="1">Uncharacterized protein</fullName>
    </submittedName>
</protein>